<reference evidence="10 11" key="1">
    <citation type="submission" date="2024-10" db="EMBL/GenBank/DDBJ databases">
        <title>The Natural Products Discovery Center: Release of the First 8490 Sequenced Strains for Exploring Actinobacteria Biosynthetic Diversity.</title>
        <authorList>
            <person name="Kalkreuter E."/>
            <person name="Kautsar S.A."/>
            <person name="Yang D."/>
            <person name="Bader C.D."/>
            <person name="Teijaro C.N."/>
            <person name="Fluegel L."/>
            <person name="Davis C.M."/>
            <person name="Simpson J.R."/>
            <person name="Lauterbach L."/>
            <person name="Steele A.D."/>
            <person name="Gui C."/>
            <person name="Meng S."/>
            <person name="Li G."/>
            <person name="Viehrig K."/>
            <person name="Ye F."/>
            <person name="Su P."/>
            <person name="Kiefer A.F."/>
            <person name="Nichols A."/>
            <person name="Cepeda A.J."/>
            <person name="Yan W."/>
            <person name="Fan B."/>
            <person name="Jiang Y."/>
            <person name="Adhikari A."/>
            <person name="Zheng C.-J."/>
            <person name="Schuster L."/>
            <person name="Cowan T.M."/>
            <person name="Smanski M.J."/>
            <person name="Chevrette M.G."/>
            <person name="De Carvalho L.P.S."/>
            <person name="Shen B."/>
        </authorList>
    </citation>
    <scope>NUCLEOTIDE SEQUENCE [LARGE SCALE GENOMIC DNA]</scope>
    <source>
        <strain evidence="10 11">NPDC002593</strain>
    </source>
</reference>
<protein>
    <submittedName>
        <fullName evidence="10">MMPL family transporter</fullName>
    </submittedName>
</protein>
<dbReference type="SUPFAM" id="SSF82866">
    <property type="entry name" value="Multidrug efflux transporter AcrB transmembrane domain"/>
    <property type="match status" value="2"/>
</dbReference>
<evidence type="ECO:0000256" key="2">
    <source>
        <dbReference type="ARBA" id="ARBA00010157"/>
    </source>
</evidence>
<evidence type="ECO:0000256" key="8">
    <source>
        <dbReference type="SAM" id="Phobius"/>
    </source>
</evidence>
<comment type="caution">
    <text evidence="10">The sequence shown here is derived from an EMBL/GenBank/DDBJ whole genome shotgun (WGS) entry which is preliminary data.</text>
</comment>
<feature type="domain" description="Membrane transport protein MMPL" evidence="9">
    <location>
        <begin position="488"/>
        <end position="698"/>
    </location>
</feature>
<evidence type="ECO:0000256" key="7">
    <source>
        <dbReference type="SAM" id="MobiDB-lite"/>
    </source>
</evidence>
<keyword evidence="6 8" id="KW-0472">Membrane</keyword>
<dbReference type="Gene3D" id="1.20.1640.10">
    <property type="entry name" value="Multidrug efflux transporter AcrB transmembrane domain"/>
    <property type="match status" value="2"/>
</dbReference>
<evidence type="ECO:0000256" key="5">
    <source>
        <dbReference type="ARBA" id="ARBA00022989"/>
    </source>
</evidence>
<proteinExistence type="inferred from homology"/>
<evidence type="ECO:0000313" key="11">
    <source>
        <dbReference type="Proteomes" id="UP001601992"/>
    </source>
</evidence>
<dbReference type="RefSeq" id="WP_387403669.1">
    <property type="nucleotide sequence ID" value="NZ_JBIAQY010000004.1"/>
</dbReference>
<dbReference type="PANTHER" id="PTHR33406:SF11">
    <property type="entry name" value="MEMBRANE PROTEIN SCO6666-RELATED"/>
    <property type="match status" value="1"/>
</dbReference>
<evidence type="ECO:0000256" key="3">
    <source>
        <dbReference type="ARBA" id="ARBA00022475"/>
    </source>
</evidence>
<dbReference type="PANTHER" id="PTHR33406">
    <property type="entry name" value="MEMBRANE PROTEIN MJ1562-RELATED"/>
    <property type="match status" value="1"/>
</dbReference>
<evidence type="ECO:0000256" key="1">
    <source>
        <dbReference type="ARBA" id="ARBA00004651"/>
    </source>
</evidence>
<dbReference type="InterPro" id="IPR050545">
    <property type="entry name" value="Mycobact_MmpL"/>
</dbReference>
<dbReference type="InterPro" id="IPR004869">
    <property type="entry name" value="MMPL_dom"/>
</dbReference>
<feature type="transmembrane region" description="Helical" evidence="8">
    <location>
        <begin position="307"/>
        <end position="334"/>
    </location>
</feature>
<evidence type="ECO:0000256" key="6">
    <source>
        <dbReference type="ARBA" id="ARBA00023136"/>
    </source>
</evidence>
<keyword evidence="3" id="KW-1003">Cell membrane</keyword>
<feature type="transmembrane region" description="Helical" evidence="8">
    <location>
        <begin position="632"/>
        <end position="649"/>
    </location>
</feature>
<feature type="transmembrane region" description="Helical" evidence="8">
    <location>
        <begin position="549"/>
        <end position="566"/>
    </location>
</feature>
<evidence type="ECO:0000256" key="4">
    <source>
        <dbReference type="ARBA" id="ARBA00022692"/>
    </source>
</evidence>
<feature type="transmembrane region" description="Helical" evidence="8">
    <location>
        <begin position="233"/>
        <end position="254"/>
    </location>
</feature>
<comment type="subcellular location">
    <subcellularLocation>
        <location evidence="1">Cell membrane</location>
        <topology evidence="1">Multi-pass membrane protein</topology>
    </subcellularLocation>
</comment>
<organism evidence="10 11">
    <name type="scientific">Nocardia jiangxiensis</name>
    <dbReference type="NCBI Taxonomy" id="282685"/>
    <lineage>
        <taxon>Bacteria</taxon>
        <taxon>Bacillati</taxon>
        <taxon>Actinomycetota</taxon>
        <taxon>Actinomycetes</taxon>
        <taxon>Mycobacteriales</taxon>
        <taxon>Nocardiaceae</taxon>
        <taxon>Nocardia</taxon>
    </lineage>
</organism>
<accession>A0ABW6RXI3</accession>
<sequence>MIVRRRFTVIVVLLAGLMALGVYGMDLHDRLSADGWDDPGSQSIREARIKNETFGRNHVADVLVLYHAPPGRTIDDPAFSRIVVNSLNTLPQRFPEQIAKVNGTYWRTATGLSLPDVFGSADRRNAFASIAIRGSDNTEVMRNYRRVAGAFTIPGIDMEIAGGQPVAGALNDTMAHDQMRMELFAIPAVAVLLFFVFGGIVAAALPLIAGWLTVLGAWGVIRAITTVTDVNSFVSPVVSMIGLGLAIDYGLFVVSRFREELADGHEVAAAVRRTVASAGRTVVSSAMIVVAASAAILLFPQGFLRSFAYGAMITVALAALTAVTLLPAMLAVLGRRIDRFGFRRFQRTRGTAEDPDNRWGRLAGWVMKRPLAVGIPIVAFLVLLIAPVRDIAFGGITERFLPPDNQTRLAQQHFDRIFPLRQTGPISLILITNDTSAVPGVLETANRAPGLAASFPNPVQGPSNPSVFTTDTVLVDWHNPDPAIDYLRSMPLPRGTTILVGGTPAEQRDSVDALLHRLPWMIALVFLLTTALMFAAFGSIVLPLQAGALNLLGLGSTLGILTWIFADGHGSRAMNFTPQPIMALVLVLIVSVIYGLSTDYEIFLLARIVEARRAGASTTDAVRSGIAHTGRIITAAALILLVVTGAFALSDLVMMQYIAYGMVAALFIDATILRMLLVPATMRLFGEISWWSPRLRARQHRRSAAEPAPAEPDTETAPEVVHSAAP</sequence>
<keyword evidence="5 8" id="KW-1133">Transmembrane helix</keyword>
<feature type="domain" description="Membrane transport protein MMPL" evidence="9">
    <location>
        <begin position="97"/>
        <end position="372"/>
    </location>
</feature>
<feature type="transmembrane region" description="Helical" evidence="8">
    <location>
        <begin position="578"/>
        <end position="597"/>
    </location>
</feature>
<dbReference type="Pfam" id="PF03176">
    <property type="entry name" value="MMPL"/>
    <property type="match status" value="2"/>
</dbReference>
<feature type="region of interest" description="Disordered" evidence="7">
    <location>
        <begin position="701"/>
        <end position="726"/>
    </location>
</feature>
<name>A0ABW6RXI3_9NOCA</name>
<feature type="transmembrane region" description="Helical" evidence="8">
    <location>
        <begin position="655"/>
        <end position="677"/>
    </location>
</feature>
<keyword evidence="11" id="KW-1185">Reference proteome</keyword>
<gene>
    <name evidence="10" type="ORF">ACFYXQ_13290</name>
</gene>
<feature type="transmembrane region" description="Helical" evidence="8">
    <location>
        <begin position="282"/>
        <end position="301"/>
    </location>
</feature>
<evidence type="ECO:0000313" key="10">
    <source>
        <dbReference type="EMBL" id="MFF3568738.1"/>
    </source>
</evidence>
<keyword evidence="4 8" id="KW-0812">Transmembrane</keyword>
<feature type="transmembrane region" description="Helical" evidence="8">
    <location>
        <begin position="371"/>
        <end position="388"/>
    </location>
</feature>
<feature type="transmembrane region" description="Helical" evidence="8">
    <location>
        <begin position="183"/>
        <end position="213"/>
    </location>
</feature>
<feature type="transmembrane region" description="Helical" evidence="8">
    <location>
        <begin position="6"/>
        <end position="25"/>
    </location>
</feature>
<feature type="transmembrane region" description="Helical" evidence="8">
    <location>
        <begin position="520"/>
        <end position="542"/>
    </location>
</feature>
<dbReference type="Proteomes" id="UP001601992">
    <property type="component" value="Unassembled WGS sequence"/>
</dbReference>
<evidence type="ECO:0000259" key="9">
    <source>
        <dbReference type="Pfam" id="PF03176"/>
    </source>
</evidence>
<dbReference type="EMBL" id="JBIAQY010000004">
    <property type="protein sequence ID" value="MFF3568738.1"/>
    <property type="molecule type" value="Genomic_DNA"/>
</dbReference>
<comment type="similarity">
    <text evidence="2">Belongs to the resistance-nodulation-cell division (RND) (TC 2.A.6) family. MmpL subfamily.</text>
</comment>